<reference evidence="1" key="1">
    <citation type="journal article" date="2019" name="Sci. Rep.">
        <title>Draft genome of Tanacetum cinerariifolium, the natural source of mosquito coil.</title>
        <authorList>
            <person name="Yamashiro T."/>
            <person name="Shiraishi A."/>
            <person name="Satake H."/>
            <person name="Nakayama K."/>
        </authorList>
    </citation>
    <scope>NUCLEOTIDE SEQUENCE</scope>
</reference>
<name>A0A699RHR5_TANCI</name>
<gene>
    <name evidence="1" type="ORF">Tci_857495</name>
</gene>
<sequence length="98" mass="11108">APRKSVSAHVLEIKGYMDQLHDLGKSFDNDMTINLINRSLNKDFGDFVRNFNMHCVGKTVTELHALLIDYEKEELPCLPRRVAKNKDKAEHGAAASRI</sequence>
<dbReference type="EMBL" id="BKCJ011100383">
    <property type="protein sequence ID" value="GFC85525.1"/>
    <property type="molecule type" value="Genomic_DNA"/>
</dbReference>
<organism evidence="1">
    <name type="scientific">Tanacetum cinerariifolium</name>
    <name type="common">Dalmatian daisy</name>
    <name type="synonym">Chrysanthemum cinerariifolium</name>
    <dbReference type="NCBI Taxonomy" id="118510"/>
    <lineage>
        <taxon>Eukaryota</taxon>
        <taxon>Viridiplantae</taxon>
        <taxon>Streptophyta</taxon>
        <taxon>Embryophyta</taxon>
        <taxon>Tracheophyta</taxon>
        <taxon>Spermatophyta</taxon>
        <taxon>Magnoliopsida</taxon>
        <taxon>eudicotyledons</taxon>
        <taxon>Gunneridae</taxon>
        <taxon>Pentapetalae</taxon>
        <taxon>asterids</taxon>
        <taxon>campanulids</taxon>
        <taxon>Asterales</taxon>
        <taxon>Asteraceae</taxon>
        <taxon>Asteroideae</taxon>
        <taxon>Anthemideae</taxon>
        <taxon>Anthemidinae</taxon>
        <taxon>Tanacetum</taxon>
    </lineage>
</organism>
<proteinExistence type="predicted"/>
<dbReference type="AlphaFoldDB" id="A0A699RHR5"/>
<feature type="non-terminal residue" evidence="1">
    <location>
        <position position="1"/>
    </location>
</feature>
<comment type="caution">
    <text evidence="1">The sequence shown here is derived from an EMBL/GenBank/DDBJ whole genome shotgun (WGS) entry which is preliminary data.</text>
</comment>
<evidence type="ECO:0000313" key="1">
    <source>
        <dbReference type="EMBL" id="GFC85525.1"/>
    </source>
</evidence>
<protein>
    <submittedName>
        <fullName evidence="1">Zinc finger, CCHC-type</fullName>
    </submittedName>
</protein>
<accession>A0A699RHR5</accession>